<evidence type="ECO:0000313" key="5">
    <source>
        <dbReference type="EMBL" id="GAA1826952.1"/>
    </source>
</evidence>
<dbReference type="Proteomes" id="UP001500449">
    <property type="component" value="Unassembled WGS sequence"/>
</dbReference>
<dbReference type="SMART" id="SM00354">
    <property type="entry name" value="HTH_LACI"/>
    <property type="match status" value="1"/>
</dbReference>
<evidence type="ECO:0000256" key="3">
    <source>
        <dbReference type="ARBA" id="ARBA00023163"/>
    </source>
</evidence>
<dbReference type="Gene3D" id="1.10.260.40">
    <property type="entry name" value="lambda repressor-like DNA-binding domains"/>
    <property type="match status" value="1"/>
</dbReference>
<dbReference type="PROSITE" id="PS50932">
    <property type="entry name" value="HTH_LACI_2"/>
    <property type="match status" value="1"/>
</dbReference>
<dbReference type="EMBL" id="BAAAQK010000001">
    <property type="protein sequence ID" value="GAA1826952.1"/>
    <property type="molecule type" value="Genomic_DNA"/>
</dbReference>
<keyword evidence="1" id="KW-0805">Transcription regulation</keyword>
<dbReference type="InterPro" id="IPR010982">
    <property type="entry name" value="Lambda_DNA-bd_dom_sf"/>
</dbReference>
<comment type="caution">
    <text evidence="5">The sequence shown here is derived from an EMBL/GenBank/DDBJ whole genome shotgun (WGS) entry which is preliminary data.</text>
</comment>
<proteinExistence type="predicted"/>
<name>A0ABN2MH15_9PSEU</name>
<organism evidence="5 6">
    <name type="scientific">Pseudonocardia ailaonensis</name>
    <dbReference type="NCBI Taxonomy" id="367279"/>
    <lineage>
        <taxon>Bacteria</taxon>
        <taxon>Bacillati</taxon>
        <taxon>Actinomycetota</taxon>
        <taxon>Actinomycetes</taxon>
        <taxon>Pseudonocardiales</taxon>
        <taxon>Pseudonocardiaceae</taxon>
        <taxon>Pseudonocardia</taxon>
    </lineage>
</organism>
<dbReference type="PROSITE" id="PS00356">
    <property type="entry name" value="HTH_LACI_1"/>
    <property type="match status" value="1"/>
</dbReference>
<dbReference type="Gene3D" id="3.40.50.2300">
    <property type="match status" value="2"/>
</dbReference>
<gene>
    <name evidence="5" type="ORF">GCM10009836_00710</name>
</gene>
<evidence type="ECO:0000256" key="2">
    <source>
        <dbReference type="ARBA" id="ARBA00023125"/>
    </source>
</evidence>
<sequence length="334" mass="35865">MHPGKPVSIRDVAKRAGVSVTTVSHALSGKRPVAKETVERIRALVPELGYVPYFAARTLQSGRSFMIGVVVPDLSNPFFGAVATGVEDLAHSREYGVTLFTSRSDPRREKRFFNMLRSGTIDGLVYNAGDAPWDDMLATIATQFPVVAVDEEITGIDCPVVTSDHREGGRLAAEHLRELGHRQVAVVTGPPGLTSSTLRAAGFTEIFHDAVVREGDYTEAAGAAFGRELAVERPEVTGVFAANDLMAFGVIAELDRAGRSVPSDVSVVGFDDLDFAHRITPPLTTVRQSPIDLGREAAALLLDRVIDQPDAGASRRRLAVELVVRSSTGAARPR</sequence>
<keyword evidence="3" id="KW-0804">Transcription</keyword>
<dbReference type="InterPro" id="IPR000843">
    <property type="entry name" value="HTH_LacI"/>
</dbReference>
<dbReference type="CDD" id="cd06267">
    <property type="entry name" value="PBP1_LacI_sugar_binding-like"/>
    <property type="match status" value="1"/>
</dbReference>
<dbReference type="InterPro" id="IPR046335">
    <property type="entry name" value="LacI/GalR-like_sensor"/>
</dbReference>
<dbReference type="InterPro" id="IPR028082">
    <property type="entry name" value="Peripla_BP_I"/>
</dbReference>
<dbReference type="PANTHER" id="PTHR30146">
    <property type="entry name" value="LACI-RELATED TRANSCRIPTIONAL REPRESSOR"/>
    <property type="match status" value="1"/>
</dbReference>
<dbReference type="CDD" id="cd01392">
    <property type="entry name" value="HTH_LacI"/>
    <property type="match status" value="1"/>
</dbReference>
<evidence type="ECO:0000313" key="6">
    <source>
        <dbReference type="Proteomes" id="UP001500449"/>
    </source>
</evidence>
<accession>A0ABN2MH15</accession>
<dbReference type="PANTHER" id="PTHR30146:SF109">
    <property type="entry name" value="HTH-TYPE TRANSCRIPTIONAL REGULATOR GALS"/>
    <property type="match status" value="1"/>
</dbReference>
<dbReference type="Pfam" id="PF00356">
    <property type="entry name" value="LacI"/>
    <property type="match status" value="1"/>
</dbReference>
<evidence type="ECO:0000256" key="1">
    <source>
        <dbReference type="ARBA" id="ARBA00023015"/>
    </source>
</evidence>
<keyword evidence="2 5" id="KW-0238">DNA-binding</keyword>
<dbReference type="Pfam" id="PF13377">
    <property type="entry name" value="Peripla_BP_3"/>
    <property type="match status" value="1"/>
</dbReference>
<dbReference type="SUPFAM" id="SSF53822">
    <property type="entry name" value="Periplasmic binding protein-like I"/>
    <property type="match status" value="1"/>
</dbReference>
<dbReference type="GO" id="GO:0003677">
    <property type="term" value="F:DNA binding"/>
    <property type="evidence" value="ECO:0007669"/>
    <property type="project" value="UniProtKB-KW"/>
</dbReference>
<protein>
    <submittedName>
        <fullName evidence="5">LacI family DNA-binding transcriptional regulator</fullName>
    </submittedName>
</protein>
<dbReference type="SUPFAM" id="SSF47413">
    <property type="entry name" value="lambda repressor-like DNA-binding domains"/>
    <property type="match status" value="1"/>
</dbReference>
<feature type="domain" description="HTH lacI-type" evidence="4">
    <location>
        <begin position="7"/>
        <end position="61"/>
    </location>
</feature>
<keyword evidence="6" id="KW-1185">Reference proteome</keyword>
<evidence type="ECO:0000259" key="4">
    <source>
        <dbReference type="PROSITE" id="PS50932"/>
    </source>
</evidence>
<reference evidence="5 6" key="1">
    <citation type="journal article" date="2019" name="Int. J. Syst. Evol. Microbiol.">
        <title>The Global Catalogue of Microorganisms (GCM) 10K type strain sequencing project: providing services to taxonomists for standard genome sequencing and annotation.</title>
        <authorList>
            <consortium name="The Broad Institute Genomics Platform"/>
            <consortium name="The Broad Institute Genome Sequencing Center for Infectious Disease"/>
            <person name="Wu L."/>
            <person name="Ma J."/>
        </authorList>
    </citation>
    <scope>NUCLEOTIDE SEQUENCE [LARGE SCALE GENOMIC DNA]</scope>
    <source>
        <strain evidence="5 6">JCM 16009</strain>
    </source>
</reference>